<dbReference type="RefSeq" id="WP_162450887.1">
    <property type="nucleotide sequence ID" value="NZ_WLZY01000004.1"/>
</dbReference>
<evidence type="ECO:0000256" key="1">
    <source>
        <dbReference type="SAM" id="MobiDB-lite"/>
    </source>
</evidence>
<sequence>MLQAAATDQSGDDAGSTDQFEEGLLGEDIGEPMTMDITSSWRVVLPERGGTAHFREQETGAAEENTVVVDPGGSWVSGPTGFTVFQGDTIEYVPDSGFGNMVSTGYEDNDVVTTAPRGAGWEDDPYYTAEGAGLFYIYRTPPAGTGDPTPENRTGVLGEFNVPPVPDDTQIGEVSISVDQMVLSTDARLDGDQDGDVFTATVNVTLDAGVAETTYRKPGAGGSEVYDEPFTIGIPGEHDGCTINDLISDDEDWPNHGAFLGHLREVTDSQAVDGVITRRKQGSHQTGGAARSNAGSRGGPPDMDISAGL</sequence>
<keyword evidence="3" id="KW-1185">Reference proteome</keyword>
<dbReference type="EMBL" id="WLZY01000004">
    <property type="protein sequence ID" value="NDL58212.1"/>
    <property type="molecule type" value="Genomic_DNA"/>
</dbReference>
<organism evidence="2 3">
    <name type="scientific">Phytoactinopolyspora mesophila</name>
    <dbReference type="NCBI Taxonomy" id="2650750"/>
    <lineage>
        <taxon>Bacteria</taxon>
        <taxon>Bacillati</taxon>
        <taxon>Actinomycetota</taxon>
        <taxon>Actinomycetes</taxon>
        <taxon>Jiangellales</taxon>
        <taxon>Jiangellaceae</taxon>
        <taxon>Phytoactinopolyspora</taxon>
    </lineage>
</organism>
<reference evidence="2 3" key="1">
    <citation type="submission" date="2019-11" db="EMBL/GenBank/DDBJ databases">
        <authorList>
            <person name="Li X.-J."/>
            <person name="Feng X.-M."/>
        </authorList>
    </citation>
    <scope>NUCLEOTIDE SEQUENCE [LARGE SCALE GENOMIC DNA]</scope>
    <source>
        <strain evidence="2 3">XMNu-373</strain>
    </source>
</reference>
<name>A0A7K3M5K6_9ACTN</name>
<feature type="region of interest" description="Disordered" evidence="1">
    <location>
        <begin position="1"/>
        <end position="31"/>
    </location>
</feature>
<feature type="compositionally biased region" description="Acidic residues" evidence="1">
    <location>
        <begin position="19"/>
        <end position="30"/>
    </location>
</feature>
<accession>A0A7K3M5K6</accession>
<protein>
    <submittedName>
        <fullName evidence="2">Uncharacterized protein</fullName>
    </submittedName>
</protein>
<dbReference type="AlphaFoldDB" id="A0A7K3M5K6"/>
<comment type="caution">
    <text evidence="2">The sequence shown here is derived from an EMBL/GenBank/DDBJ whole genome shotgun (WGS) entry which is preliminary data.</text>
</comment>
<dbReference type="Proteomes" id="UP000460435">
    <property type="component" value="Unassembled WGS sequence"/>
</dbReference>
<evidence type="ECO:0000313" key="3">
    <source>
        <dbReference type="Proteomes" id="UP000460435"/>
    </source>
</evidence>
<gene>
    <name evidence="2" type="ORF">F7O44_14145</name>
</gene>
<feature type="region of interest" description="Disordered" evidence="1">
    <location>
        <begin position="278"/>
        <end position="309"/>
    </location>
</feature>
<proteinExistence type="predicted"/>
<evidence type="ECO:0000313" key="2">
    <source>
        <dbReference type="EMBL" id="NDL58212.1"/>
    </source>
</evidence>